<evidence type="ECO:0000313" key="1">
    <source>
        <dbReference type="EMBL" id="OCT55216.1"/>
    </source>
</evidence>
<dbReference type="EMBL" id="KV519006">
    <property type="protein sequence ID" value="OCT55216.1"/>
    <property type="molecule type" value="Genomic_DNA"/>
</dbReference>
<protein>
    <recommendedName>
        <fullName evidence="2">SGNH hydrolase-type esterase domain-containing protein</fullName>
    </recommendedName>
</protein>
<dbReference type="Proteomes" id="UP000694892">
    <property type="component" value="Unassembled WGS sequence"/>
</dbReference>
<proteinExistence type="predicted"/>
<name>A0A974BNT9_XENLA</name>
<sequence length="98" mass="11016">MGVVIVWSEMIPRLVWRWARDHSAMERSRRKINQLMSVFIRRSGGVVVRHKVLEQAVPGHYRQDGVHLSEVGLELFILGLGDGVEKAAFLVSGVARPA</sequence>
<organism evidence="1">
    <name type="scientific">Xenopus laevis</name>
    <name type="common">African clawed frog</name>
    <dbReference type="NCBI Taxonomy" id="8355"/>
    <lineage>
        <taxon>Eukaryota</taxon>
        <taxon>Metazoa</taxon>
        <taxon>Chordata</taxon>
        <taxon>Craniata</taxon>
        <taxon>Vertebrata</taxon>
        <taxon>Euteleostomi</taxon>
        <taxon>Amphibia</taxon>
        <taxon>Batrachia</taxon>
        <taxon>Anura</taxon>
        <taxon>Pipoidea</taxon>
        <taxon>Pipidae</taxon>
        <taxon>Xenopodinae</taxon>
        <taxon>Xenopus</taxon>
        <taxon>Xenopus</taxon>
    </lineage>
</organism>
<dbReference type="AlphaFoldDB" id="A0A974BNT9"/>
<evidence type="ECO:0008006" key="2">
    <source>
        <dbReference type="Google" id="ProtNLM"/>
    </source>
</evidence>
<gene>
    <name evidence="1" type="ORF">XELAEV_18003823mg</name>
</gene>
<reference evidence="1" key="1">
    <citation type="submission" date="2016-05" db="EMBL/GenBank/DDBJ databases">
        <title>WGS assembly of Xenopus laevis.</title>
        <authorList>
            <person name="Session A."/>
            <person name="Uno Y."/>
            <person name="Kwon T."/>
            <person name="Chapman J."/>
            <person name="Toyoda A."/>
            <person name="Takahashi S."/>
            <person name="Fukui A."/>
            <person name="Hikosaka A."/>
            <person name="Putnam N."/>
            <person name="Stites J."/>
            <person name="Van Heeringen S."/>
            <person name="Quigley I."/>
            <person name="Heinz S."/>
            <person name="Hellsten U."/>
            <person name="Lyons J."/>
            <person name="Suzuki A."/>
            <person name="Kondo M."/>
            <person name="Ogino H."/>
            <person name="Ochi H."/>
            <person name="Bogdanovic O."/>
            <person name="Lister R."/>
            <person name="Georgiou G."/>
            <person name="Paranjpe S."/>
            <person name="Van Kruijsbergen I."/>
            <person name="Mozaffari S."/>
            <person name="Shu S."/>
            <person name="Schmutz J."/>
            <person name="Jenkins J."/>
            <person name="Grimwood J."/>
            <person name="Carlson J."/>
            <person name="Mitros T."/>
            <person name="Simakov O."/>
            <person name="Heald R."/>
            <person name="Miller K."/>
            <person name="Haudenschild C."/>
            <person name="Kuroki Y."/>
            <person name="Tanaka T."/>
            <person name="Michiue T."/>
            <person name="Watanabe M."/>
            <person name="Kinoshita T."/>
            <person name="Ohta Y."/>
            <person name="Mawaribuchi S."/>
            <person name="Suzuki Y."/>
            <person name="Haramoto Y."/>
            <person name="Yamamoto T."/>
            <person name="Takagi C."/>
            <person name="Kitzman J."/>
            <person name="Shendure J."/>
            <person name="Nakayama T."/>
            <person name="Izutsu Y."/>
            <person name="Robert J."/>
            <person name="Dichmann D."/>
            <person name="Flajnik M."/>
            <person name="Houston D."/>
            <person name="Marcotte E."/>
            <person name="Wallingford J."/>
            <person name="Ito Y."/>
            <person name="Asashima M."/>
            <person name="Ueno N."/>
            <person name="Matsuda Y."/>
            <person name="Jan Veenstra G."/>
            <person name="Fujiyama A."/>
            <person name="Harland R."/>
            <person name="Taira M."/>
            <person name="Rokhsar D.S."/>
        </authorList>
    </citation>
    <scope>NUCLEOTIDE SEQUENCE</scope>
    <source>
        <strain evidence="1">J</strain>
        <tissue evidence="1">Blood</tissue>
    </source>
</reference>
<accession>A0A974BNT9</accession>